<dbReference type="SFLD" id="SFLDS00003">
    <property type="entry name" value="Haloacid_Dehalogenase"/>
    <property type="match status" value="1"/>
</dbReference>
<dbReference type="SUPFAM" id="SSF56784">
    <property type="entry name" value="HAD-like"/>
    <property type="match status" value="1"/>
</dbReference>
<keyword evidence="2" id="KW-1185">Reference proteome</keyword>
<dbReference type="InterPro" id="IPR006439">
    <property type="entry name" value="HAD-SF_hydro_IA"/>
</dbReference>
<dbReference type="InterPro" id="IPR036412">
    <property type="entry name" value="HAD-like_sf"/>
</dbReference>
<dbReference type="EMBL" id="JAUKVY010000001">
    <property type="protein sequence ID" value="MDO1531010.1"/>
    <property type="molecule type" value="Genomic_DNA"/>
</dbReference>
<dbReference type="Proteomes" id="UP001169027">
    <property type="component" value="Unassembled WGS sequence"/>
</dbReference>
<dbReference type="NCBIfam" id="TIGR01509">
    <property type="entry name" value="HAD-SF-IA-v3"/>
    <property type="match status" value="1"/>
</dbReference>
<dbReference type="PRINTS" id="PR00413">
    <property type="entry name" value="HADHALOGNASE"/>
</dbReference>
<reference evidence="1" key="1">
    <citation type="submission" date="2023-06" db="EMBL/GenBank/DDBJ databases">
        <authorList>
            <person name="Jiang Y."/>
            <person name="Liu Q."/>
        </authorList>
    </citation>
    <scope>NUCLEOTIDE SEQUENCE</scope>
    <source>
        <strain evidence="1">CGMCC 1.12090</strain>
    </source>
</reference>
<sequence>MNVVFDLGAVLLTWEPVALVQNQLAPHAPTAEAAHALARKMFHHEDWLGFDRGTHSLDDAIGRMALRLALPADRLSEVLAPMGERLEPIPVTVELLASLRARRDAGEDLRLYYLSNMPSPYARVLEYRHPFFQWFDGGIFSGDVQMIKPQREIYELLAAQYRLAAAETVFIDDSLANVLAARELGWQAIHCERPSALPGQLAGYLPVSSTLSTSKPSVRA</sequence>
<dbReference type="PANTHER" id="PTHR43611">
    <property type="entry name" value="ALPHA-D-GLUCOSE 1-PHOSPHATE PHOSPHATASE"/>
    <property type="match status" value="1"/>
</dbReference>
<dbReference type="Gene3D" id="3.40.50.1000">
    <property type="entry name" value="HAD superfamily/HAD-like"/>
    <property type="match status" value="1"/>
</dbReference>
<protein>
    <submittedName>
        <fullName evidence="1">HAD family phosphatase</fullName>
    </submittedName>
</protein>
<evidence type="ECO:0000313" key="2">
    <source>
        <dbReference type="Proteomes" id="UP001169027"/>
    </source>
</evidence>
<gene>
    <name evidence="1" type="ORF">Q2T77_01820</name>
</gene>
<comment type="caution">
    <text evidence="1">The sequence shown here is derived from an EMBL/GenBank/DDBJ whole genome shotgun (WGS) entry which is preliminary data.</text>
</comment>
<organism evidence="1 2">
    <name type="scientific">Variovorax ginsengisoli</name>
    <dbReference type="NCBI Taxonomy" id="363844"/>
    <lineage>
        <taxon>Bacteria</taxon>
        <taxon>Pseudomonadati</taxon>
        <taxon>Pseudomonadota</taxon>
        <taxon>Betaproteobacteria</taxon>
        <taxon>Burkholderiales</taxon>
        <taxon>Comamonadaceae</taxon>
        <taxon>Variovorax</taxon>
    </lineage>
</organism>
<accession>A0ABT8RWL1</accession>
<dbReference type="PANTHER" id="PTHR43611:SF3">
    <property type="entry name" value="FLAVIN MONONUCLEOTIDE HYDROLASE 1, CHLOROPLATIC"/>
    <property type="match status" value="1"/>
</dbReference>
<proteinExistence type="predicted"/>
<dbReference type="Pfam" id="PF00702">
    <property type="entry name" value="Hydrolase"/>
    <property type="match status" value="1"/>
</dbReference>
<dbReference type="CDD" id="cd02603">
    <property type="entry name" value="HAD_sEH-N_like"/>
    <property type="match status" value="1"/>
</dbReference>
<name>A0ABT8RWL1_9BURK</name>
<dbReference type="SFLD" id="SFLDG01129">
    <property type="entry name" value="C1.5:_HAD__Beta-PGM__Phosphata"/>
    <property type="match status" value="1"/>
</dbReference>
<dbReference type="InterPro" id="IPR023214">
    <property type="entry name" value="HAD_sf"/>
</dbReference>
<evidence type="ECO:0000313" key="1">
    <source>
        <dbReference type="EMBL" id="MDO1531010.1"/>
    </source>
</evidence>